<feature type="domain" description="DUF427" evidence="1">
    <location>
        <begin position="38"/>
        <end position="129"/>
    </location>
</feature>
<dbReference type="RefSeq" id="WP_179642501.1">
    <property type="nucleotide sequence ID" value="NZ_BAAAYY010000022.1"/>
</dbReference>
<reference evidence="2 3" key="1">
    <citation type="submission" date="2020-07" db="EMBL/GenBank/DDBJ databases">
        <title>Sequencing the genomes of 1000 actinobacteria strains.</title>
        <authorList>
            <person name="Klenk H.-P."/>
        </authorList>
    </citation>
    <scope>NUCLEOTIDE SEQUENCE [LARGE SCALE GENOMIC DNA]</scope>
    <source>
        <strain evidence="2 3">CXB654</strain>
    </source>
</reference>
<dbReference type="InterPro" id="IPR007361">
    <property type="entry name" value="DUF427"/>
</dbReference>
<dbReference type="EMBL" id="JACCCC010000001">
    <property type="protein sequence ID" value="NYE46389.1"/>
    <property type="molecule type" value="Genomic_DNA"/>
</dbReference>
<dbReference type="Proteomes" id="UP000589036">
    <property type="component" value="Unassembled WGS sequence"/>
</dbReference>
<proteinExistence type="predicted"/>
<organism evidence="2 3">
    <name type="scientific">Spinactinospora alkalitolerans</name>
    <dbReference type="NCBI Taxonomy" id="687207"/>
    <lineage>
        <taxon>Bacteria</taxon>
        <taxon>Bacillati</taxon>
        <taxon>Actinomycetota</taxon>
        <taxon>Actinomycetes</taxon>
        <taxon>Streptosporangiales</taxon>
        <taxon>Nocardiopsidaceae</taxon>
        <taxon>Spinactinospora</taxon>
    </lineage>
</organism>
<dbReference type="AlphaFoldDB" id="A0A852TQX6"/>
<dbReference type="PANTHER" id="PTHR34310:SF8">
    <property type="entry name" value="CONSERVED PROTEIN"/>
    <property type="match status" value="1"/>
</dbReference>
<name>A0A852TQX6_9ACTN</name>
<evidence type="ECO:0000259" key="1">
    <source>
        <dbReference type="Pfam" id="PF04248"/>
    </source>
</evidence>
<dbReference type="InterPro" id="IPR038694">
    <property type="entry name" value="DUF427_sf"/>
</dbReference>
<evidence type="ECO:0000313" key="2">
    <source>
        <dbReference type="EMBL" id="NYE46389.1"/>
    </source>
</evidence>
<gene>
    <name evidence="2" type="ORF">HDA32_001509</name>
</gene>
<dbReference type="Gene3D" id="2.170.150.40">
    <property type="entry name" value="Domain of unknown function (DUF427)"/>
    <property type="match status" value="2"/>
</dbReference>
<comment type="caution">
    <text evidence="2">The sequence shown here is derived from an EMBL/GenBank/DDBJ whole genome shotgun (WGS) entry which is preliminary data.</text>
</comment>
<keyword evidence="3" id="KW-1185">Reference proteome</keyword>
<dbReference type="PANTHER" id="PTHR34310">
    <property type="entry name" value="DUF427 DOMAIN PROTEIN (AFU_ORTHOLOGUE AFUA_3G02220)"/>
    <property type="match status" value="1"/>
</dbReference>
<sequence>MSLTLGGGPLAADAPTTVNYALDAPRHALFMHPFPRRVRAVIGGRTVLDSERGGLVHETGLLPVLYVPIEDIAQDLLTPSGHTTHCPYKGDAAYWNVAVDGAVAENAVWAYPEPVPEAAWLRGFAAMYWDAADAWYDEEEQVEGHLRDPFHRVDVRRSARRVLVRLGDEEIALTDHPRVLSETGLPNRHYLPLEGVRGELLVPSEKRTYCPYKGQAFYWHLRVGDREVADAAWSYPDPLKDAQNVREYLCFLHDELTVTVE</sequence>
<evidence type="ECO:0000313" key="3">
    <source>
        <dbReference type="Proteomes" id="UP000589036"/>
    </source>
</evidence>
<protein>
    <submittedName>
        <fullName evidence="2">Uncharacterized protein (DUF427 family)</fullName>
    </submittedName>
</protein>
<dbReference type="Pfam" id="PF04248">
    <property type="entry name" value="NTP_transf_9"/>
    <property type="match status" value="2"/>
</dbReference>
<accession>A0A852TQX6</accession>
<feature type="domain" description="DUF427" evidence="1">
    <location>
        <begin position="164"/>
        <end position="253"/>
    </location>
</feature>